<evidence type="ECO:0008006" key="3">
    <source>
        <dbReference type="Google" id="ProtNLM"/>
    </source>
</evidence>
<comment type="caution">
    <text evidence="1">The sequence shown here is derived from an EMBL/GenBank/DDBJ whole genome shotgun (WGS) entry which is preliminary data.</text>
</comment>
<dbReference type="Proteomes" id="UP001620409">
    <property type="component" value="Unassembled WGS sequence"/>
</dbReference>
<evidence type="ECO:0000313" key="1">
    <source>
        <dbReference type="EMBL" id="MFK2853230.1"/>
    </source>
</evidence>
<dbReference type="EMBL" id="JADIKI010000021">
    <property type="protein sequence ID" value="MFK2853230.1"/>
    <property type="molecule type" value="Genomic_DNA"/>
</dbReference>
<gene>
    <name evidence="1" type="ORF">ISP18_01300</name>
</gene>
<keyword evidence="2" id="KW-1185">Reference proteome</keyword>
<dbReference type="Pfam" id="PF22011">
    <property type="entry name" value="DUF6931"/>
    <property type="match status" value="1"/>
</dbReference>
<dbReference type="InterPro" id="IPR053855">
    <property type="entry name" value="DUF6931"/>
</dbReference>
<organism evidence="1 2">
    <name type="scientific">Dyella humi</name>
    <dbReference type="NCBI Taxonomy" id="1770547"/>
    <lineage>
        <taxon>Bacteria</taxon>
        <taxon>Pseudomonadati</taxon>
        <taxon>Pseudomonadota</taxon>
        <taxon>Gammaproteobacteria</taxon>
        <taxon>Lysobacterales</taxon>
        <taxon>Rhodanobacteraceae</taxon>
        <taxon>Dyella</taxon>
    </lineage>
</organism>
<name>A0ABW8IEY0_9GAMM</name>
<protein>
    <recommendedName>
        <fullName evidence="3">Secreted protein</fullName>
    </recommendedName>
</protein>
<dbReference type="RefSeq" id="WP_380016265.1">
    <property type="nucleotide sequence ID" value="NZ_JADIKI010000021.1"/>
</dbReference>
<reference evidence="1 2" key="1">
    <citation type="submission" date="2020-10" db="EMBL/GenBank/DDBJ databases">
        <title>Phylogeny of dyella-like bacteria.</title>
        <authorList>
            <person name="Fu J."/>
        </authorList>
    </citation>
    <scope>NUCLEOTIDE SEQUENCE [LARGE SCALE GENOMIC DNA]</scope>
    <source>
        <strain evidence="1 2">DHG40</strain>
    </source>
</reference>
<sequence>MSVVTQASMQMELSASASARLRPEMTPEAAVRTLMDAGDTQDALKLLARLLPKRYAVAWLLQCARDQSLGLEDKAGASLAEKWVREPNEDNRRAAFEFANAGGYRSLGAWLAAAAGWSGGSLAPATQEKPVPPPEHLTARATVAAINLMAALVSEQFEARRVAFIERAMSLLTASTSAGNG</sequence>
<proteinExistence type="predicted"/>
<evidence type="ECO:0000313" key="2">
    <source>
        <dbReference type="Proteomes" id="UP001620409"/>
    </source>
</evidence>
<accession>A0ABW8IEY0</accession>